<evidence type="ECO:0000313" key="2">
    <source>
        <dbReference type="Proteomes" id="UP001147747"/>
    </source>
</evidence>
<accession>A0A9W9W2I1</accession>
<keyword evidence="2" id="KW-1185">Reference proteome</keyword>
<comment type="caution">
    <text evidence="1">The sequence shown here is derived from an EMBL/GenBank/DDBJ whole genome shotgun (WGS) entry which is preliminary data.</text>
</comment>
<dbReference type="GeneID" id="81369120"/>
<organism evidence="1 2">
    <name type="scientific">Penicillium cosmopolitanum</name>
    <dbReference type="NCBI Taxonomy" id="1131564"/>
    <lineage>
        <taxon>Eukaryota</taxon>
        <taxon>Fungi</taxon>
        <taxon>Dikarya</taxon>
        <taxon>Ascomycota</taxon>
        <taxon>Pezizomycotina</taxon>
        <taxon>Eurotiomycetes</taxon>
        <taxon>Eurotiomycetidae</taxon>
        <taxon>Eurotiales</taxon>
        <taxon>Aspergillaceae</taxon>
        <taxon>Penicillium</taxon>
    </lineage>
</organism>
<dbReference type="RefSeq" id="XP_056489442.1">
    <property type="nucleotide sequence ID" value="XM_056630140.1"/>
</dbReference>
<name>A0A9W9W2I1_9EURO</name>
<evidence type="ECO:0000313" key="1">
    <source>
        <dbReference type="EMBL" id="KAJ5397390.1"/>
    </source>
</evidence>
<gene>
    <name evidence="1" type="ORF">N7509_005503</name>
</gene>
<dbReference type="Proteomes" id="UP001147747">
    <property type="component" value="Unassembled WGS sequence"/>
</dbReference>
<reference evidence="1" key="1">
    <citation type="submission" date="2022-12" db="EMBL/GenBank/DDBJ databases">
        <authorList>
            <person name="Petersen C."/>
        </authorList>
    </citation>
    <scope>NUCLEOTIDE SEQUENCE</scope>
    <source>
        <strain evidence="1">IBT 29677</strain>
    </source>
</reference>
<dbReference type="AlphaFoldDB" id="A0A9W9W2I1"/>
<protein>
    <submittedName>
        <fullName evidence="1">Uncharacterized protein</fullName>
    </submittedName>
</protein>
<reference evidence="1" key="2">
    <citation type="journal article" date="2023" name="IMA Fungus">
        <title>Comparative genomic study of the Penicillium genus elucidates a diverse pangenome and 15 lateral gene transfer events.</title>
        <authorList>
            <person name="Petersen C."/>
            <person name="Sorensen T."/>
            <person name="Nielsen M.R."/>
            <person name="Sondergaard T.E."/>
            <person name="Sorensen J.L."/>
            <person name="Fitzpatrick D.A."/>
            <person name="Frisvad J.C."/>
            <person name="Nielsen K.L."/>
        </authorList>
    </citation>
    <scope>NUCLEOTIDE SEQUENCE</scope>
    <source>
        <strain evidence="1">IBT 29677</strain>
    </source>
</reference>
<dbReference type="EMBL" id="JAPZBU010000006">
    <property type="protein sequence ID" value="KAJ5397390.1"/>
    <property type="molecule type" value="Genomic_DNA"/>
</dbReference>
<proteinExistence type="predicted"/>
<sequence>MEPAFIDATEQQQLARLIRMGRYLNISRSRFLQLMAQGLSTISKRDVSQELAFITWKKVVIPGCPFGKCLRSLINKTKA</sequence>